<dbReference type="Proteomes" id="UP000217182">
    <property type="component" value="Chromosome"/>
</dbReference>
<reference evidence="1 2" key="1">
    <citation type="submission" date="2016-01" db="EMBL/GenBank/DDBJ databases">
        <authorList>
            <person name="Oliw E.H."/>
        </authorList>
    </citation>
    <scope>NUCLEOTIDE SEQUENCE [LARGE SCALE GENOMIC DNA]</scope>
    <source>
        <strain evidence="1 2">FRB97</strain>
    </source>
</reference>
<keyword evidence="2" id="KW-1185">Reference proteome</keyword>
<dbReference type="RefSeq" id="WP_095845317.1">
    <property type="nucleotide sequence ID" value="NZ_CP014136.1"/>
</dbReference>
<evidence type="ECO:0008006" key="3">
    <source>
        <dbReference type="Google" id="ProtNLM"/>
    </source>
</evidence>
<sequence length="67" mass="7708">MLLIRQATPDDLFTLHAIGIATYRAHFSHLWQQPEEIAKDVAVPALENTLQNPHTCWLCTRESRLPQ</sequence>
<dbReference type="KEGG" id="gqu:AWC35_04785"/>
<proteinExistence type="predicted"/>
<evidence type="ECO:0000313" key="1">
    <source>
        <dbReference type="EMBL" id="ATA18713.1"/>
    </source>
</evidence>
<gene>
    <name evidence="1" type="ORF">AWC35_04785</name>
</gene>
<dbReference type="EMBL" id="CP014136">
    <property type="protein sequence ID" value="ATA18713.1"/>
    <property type="molecule type" value="Genomic_DNA"/>
</dbReference>
<organism evidence="1 2">
    <name type="scientific">Gibbsiella quercinecans</name>
    <dbReference type="NCBI Taxonomy" id="929813"/>
    <lineage>
        <taxon>Bacteria</taxon>
        <taxon>Pseudomonadati</taxon>
        <taxon>Pseudomonadota</taxon>
        <taxon>Gammaproteobacteria</taxon>
        <taxon>Enterobacterales</taxon>
        <taxon>Yersiniaceae</taxon>
        <taxon>Gibbsiella</taxon>
    </lineage>
</organism>
<evidence type="ECO:0000313" key="2">
    <source>
        <dbReference type="Proteomes" id="UP000217182"/>
    </source>
</evidence>
<dbReference type="OrthoDB" id="6864670at2"/>
<protein>
    <recommendedName>
        <fullName evidence="3">N-acetyltransferase domain-containing protein</fullName>
    </recommendedName>
</protein>
<name>A0A250AXM1_9GAMM</name>
<dbReference type="AlphaFoldDB" id="A0A250AXM1"/>
<accession>A0A250AXM1</accession>